<keyword evidence="2" id="KW-1003">Cell membrane</keyword>
<keyword evidence="6" id="KW-0653">Protein transport</keyword>
<evidence type="ECO:0000256" key="4">
    <source>
        <dbReference type="ARBA" id="ARBA00022989"/>
    </source>
</evidence>
<feature type="transmembrane region" description="Helical" evidence="7">
    <location>
        <begin position="12"/>
        <end position="35"/>
    </location>
</feature>
<evidence type="ECO:0000256" key="1">
    <source>
        <dbReference type="ARBA" id="ARBA00004651"/>
    </source>
</evidence>
<sequence>MTVTSANIVDITLLVLAVFSTVTWSIIFFKAWELWRIRRANRRYRARFRAAGWGLVGASFTGPLGRIAEAGFQTLAKEPGAAANAVLERVLQRRIDKERQGLEQGLSVLASIGSTAPFVGLFGTVWGIMRALKDIGVAKSASLDTVAGPIGEALIATAIGIATAIPAVLAYNFFLRAIRLTTAELEYFANDFLTLAVMHGGAIPPATLADPAGGQNRAEGFSPCADAQSLEH</sequence>
<feature type="transmembrane region" description="Helical" evidence="7">
    <location>
        <begin position="106"/>
        <end position="129"/>
    </location>
</feature>
<keyword evidence="5 7" id="KW-0472">Membrane</keyword>
<evidence type="ECO:0000313" key="10">
    <source>
        <dbReference type="Proteomes" id="UP001497493"/>
    </source>
</evidence>
<feature type="domain" description="MotA/TolQ/ExbB proton channel" evidence="8">
    <location>
        <begin position="63"/>
        <end position="186"/>
    </location>
</feature>
<protein>
    <submittedName>
        <fullName evidence="9">MotA/TolQ/ExbB proton channel family protein</fullName>
    </submittedName>
</protein>
<evidence type="ECO:0000259" key="8">
    <source>
        <dbReference type="Pfam" id="PF01618"/>
    </source>
</evidence>
<name>A0ABM9NL55_9GAMM</name>
<dbReference type="PANTHER" id="PTHR30625">
    <property type="entry name" value="PROTEIN TOLQ"/>
    <property type="match status" value="1"/>
</dbReference>
<keyword evidence="10" id="KW-1185">Reference proteome</keyword>
<evidence type="ECO:0000313" key="9">
    <source>
        <dbReference type="EMBL" id="CAL1241376.1"/>
    </source>
</evidence>
<gene>
    <name evidence="9" type="ORF">MECH1_V1_2600</name>
</gene>
<dbReference type="InterPro" id="IPR002898">
    <property type="entry name" value="MotA_ExbB_proton_chnl"/>
</dbReference>
<feature type="transmembrane region" description="Helical" evidence="7">
    <location>
        <begin position="149"/>
        <end position="174"/>
    </location>
</feature>
<evidence type="ECO:0000256" key="3">
    <source>
        <dbReference type="ARBA" id="ARBA00022692"/>
    </source>
</evidence>
<organism evidence="9 10">
    <name type="scientific">Candidatus Methylocalor cossyra</name>
    <dbReference type="NCBI Taxonomy" id="3108543"/>
    <lineage>
        <taxon>Bacteria</taxon>
        <taxon>Pseudomonadati</taxon>
        <taxon>Pseudomonadota</taxon>
        <taxon>Gammaproteobacteria</taxon>
        <taxon>Methylococcales</taxon>
        <taxon>Methylococcaceae</taxon>
        <taxon>Candidatus Methylocalor</taxon>
    </lineage>
</organism>
<evidence type="ECO:0000256" key="5">
    <source>
        <dbReference type="ARBA" id="ARBA00023136"/>
    </source>
</evidence>
<evidence type="ECO:0000256" key="7">
    <source>
        <dbReference type="SAM" id="Phobius"/>
    </source>
</evidence>
<comment type="subcellular location">
    <subcellularLocation>
        <location evidence="1">Cell membrane</location>
        <topology evidence="1">Multi-pass membrane protein</topology>
    </subcellularLocation>
    <subcellularLocation>
        <location evidence="6">Membrane</location>
        <topology evidence="6">Multi-pass membrane protein</topology>
    </subcellularLocation>
</comment>
<dbReference type="RefSeq" id="WP_348757898.1">
    <property type="nucleotide sequence ID" value="NZ_OZ026884.1"/>
</dbReference>
<dbReference type="Pfam" id="PF01618">
    <property type="entry name" value="MotA_ExbB"/>
    <property type="match status" value="1"/>
</dbReference>
<reference evidence="9 10" key="1">
    <citation type="submission" date="2024-04" db="EMBL/GenBank/DDBJ databases">
        <authorList>
            <person name="Cremers G."/>
        </authorList>
    </citation>
    <scope>NUCLEOTIDE SEQUENCE [LARGE SCALE GENOMIC DNA]</scope>
    <source>
        <strain evidence="9">MeCH1-AG</strain>
    </source>
</reference>
<comment type="similarity">
    <text evidence="6">Belongs to the exbB/tolQ family.</text>
</comment>
<dbReference type="PANTHER" id="PTHR30625:SF3">
    <property type="entry name" value="TOL-PAL SYSTEM PROTEIN TOLQ"/>
    <property type="match status" value="1"/>
</dbReference>
<evidence type="ECO:0000256" key="6">
    <source>
        <dbReference type="RuleBase" id="RU004057"/>
    </source>
</evidence>
<dbReference type="InterPro" id="IPR050790">
    <property type="entry name" value="ExbB/TolQ_transport"/>
</dbReference>
<keyword evidence="4 7" id="KW-1133">Transmembrane helix</keyword>
<accession>A0ABM9NL55</accession>
<keyword evidence="3 7" id="KW-0812">Transmembrane</keyword>
<proteinExistence type="inferred from homology"/>
<evidence type="ECO:0000256" key="2">
    <source>
        <dbReference type="ARBA" id="ARBA00022475"/>
    </source>
</evidence>
<keyword evidence="6" id="KW-0813">Transport</keyword>
<dbReference type="EMBL" id="OZ026884">
    <property type="protein sequence ID" value="CAL1241376.1"/>
    <property type="molecule type" value="Genomic_DNA"/>
</dbReference>
<dbReference type="Proteomes" id="UP001497493">
    <property type="component" value="Chromosome"/>
</dbReference>